<gene>
    <name evidence="7" type="primary">LOC139353336</name>
</gene>
<evidence type="ECO:0000256" key="1">
    <source>
        <dbReference type="ARBA" id="ARBA00022723"/>
    </source>
</evidence>
<evidence type="ECO:0000256" key="3">
    <source>
        <dbReference type="ARBA" id="ARBA00022833"/>
    </source>
</evidence>
<organism evidence="6 7">
    <name type="scientific">Drosophila suzukii</name>
    <name type="common">Spotted-wing drosophila fruit fly</name>
    <dbReference type="NCBI Taxonomy" id="28584"/>
    <lineage>
        <taxon>Eukaryota</taxon>
        <taxon>Metazoa</taxon>
        <taxon>Ecdysozoa</taxon>
        <taxon>Arthropoda</taxon>
        <taxon>Hexapoda</taxon>
        <taxon>Insecta</taxon>
        <taxon>Pterygota</taxon>
        <taxon>Neoptera</taxon>
        <taxon>Endopterygota</taxon>
        <taxon>Diptera</taxon>
        <taxon>Brachycera</taxon>
        <taxon>Muscomorpha</taxon>
        <taxon>Ephydroidea</taxon>
        <taxon>Drosophilidae</taxon>
        <taxon>Drosophila</taxon>
        <taxon>Sophophora</taxon>
    </lineage>
</organism>
<dbReference type="Proteomes" id="UP001652628">
    <property type="component" value="Chromosome X"/>
</dbReference>
<protein>
    <recommendedName>
        <fullName evidence="5">PHD-type domain-containing protein</fullName>
    </recommendedName>
</protein>
<keyword evidence="6" id="KW-1185">Reference proteome</keyword>
<evidence type="ECO:0000259" key="5">
    <source>
        <dbReference type="PROSITE" id="PS50016"/>
    </source>
</evidence>
<dbReference type="InterPro" id="IPR019786">
    <property type="entry name" value="Zinc_finger_PHD-type_CS"/>
</dbReference>
<sequence>MFCRLCWIDFNADEAAVECAGPCGSRFHRDCVDVTGDVAQQLLATDGGYLHSGLEWYCRTCRQLYRLQVYFEVAISEAPTSHRSRELGFTAHSRLAARKLYSLIEFVSCVCVFLLEF</sequence>
<dbReference type="Gene3D" id="3.30.40.10">
    <property type="entry name" value="Zinc/RING finger domain, C3HC4 (zinc finger)"/>
    <property type="match status" value="1"/>
</dbReference>
<dbReference type="GeneID" id="139353336"/>
<evidence type="ECO:0000256" key="2">
    <source>
        <dbReference type="ARBA" id="ARBA00022771"/>
    </source>
</evidence>
<name>A0ABM4TTS8_DROSZ</name>
<evidence type="ECO:0000313" key="7">
    <source>
        <dbReference type="RefSeq" id="XP_070853338.1"/>
    </source>
</evidence>
<dbReference type="InterPro" id="IPR019787">
    <property type="entry name" value="Znf_PHD-finger"/>
</dbReference>
<accession>A0ABM4TTS8</accession>
<dbReference type="PROSITE" id="PS01359">
    <property type="entry name" value="ZF_PHD_1"/>
    <property type="match status" value="1"/>
</dbReference>
<reference evidence="7" key="1">
    <citation type="submission" date="2025-08" db="UniProtKB">
        <authorList>
            <consortium name="RefSeq"/>
        </authorList>
    </citation>
    <scope>IDENTIFICATION</scope>
</reference>
<dbReference type="InterPro" id="IPR013083">
    <property type="entry name" value="Znf_RING/FYVE/PHD"/>
</dbReference>
<evidence type="ECO:0000256" key="4">
    <source>
        <dbReference type="PROSITE-ProRule" id="PRU00146"/>
    </source>
</evidence>
<keyword evidence="1" id="KW-0479">Metal-binding</keyword>
<dbReference type="RefSeq" id="XP_070853338.1">
    <property type="nucleotide sequence ID" value="XM_070997237.1"/>
</dbReference>
<keyword evidence="2 4" id="KW-0863">Zinc-finger</keyword>
<dbReference type="PROSITE" id="PS50016">
    <property type="entry name" value="ZF_PHD_2"/>
    <property type="match status" value="1"/>
</dbReference>
<proteinExistence type="predicted"/>
<evidence type="ECO:0000313" key="6">
    <source>
        <dbReference type="Proteomes" id="UP001652628"/>
    </source>
</evidence>
<dbReference type="InterPro" id="IPR011011">
    <property type="entry name" value="Znf_FYVE_PHD"/>
</dbReference>
<dbReference type="SUPFAM" id="SSF57903">
    <property type="entry name" value="FYVE/PHD zinc finger"/>
    <property type="match status" value="1"/>
</dbReference>
<keyword evidence="3" id="KW-0862">Zinc</keyword>
<feature type="domain" description="PHD-type" evidence="5">
    <location>
        <begin position="1"/>
        <end position="64"/>
    </location>
</feature>